<feature type="repeat" description="ANK" evidence="1">
    <location>
        <begin position="446"/>
        <end position="475"/>
    </location>
</feature>
<dbReference type="PANTHER" id="PTHR24182:SF13">
    <property type="entry name" value="LD18443P"/>
    <property type="match status" value="1"/>
</dbReference>
<proteinExistence type="predicted"/>
<dbReference type="OrthoDB" id="163438at2759"/>
<protein>
    <recommendedName>
        <fullName evidence="2">DUF3447 domain-containing protein</fullName>
    </recommendedName>
</protein>
<dbReference type="SMR" id="A2D914"/>
<feature type="repeat" description="ANK" evidence="1">
    <location>
        <begin position="476"/>
        <end position="508"/>
    </location>
</feature>
<dbReference type="PRINTS" id="PR01415">
    <property type="entry name" value="ANKYRIN"/>
</dbReference>
<feature type="repeat" description="ANK" evidence="1">
    <location>
        <begin position="410"/>
        <end position="442"/>
    </location>
</feature>
<organism evidence="3 4">
    <name type="scientific">Trichomonas vaginalis (strain ATCC PRA-98 / G3)</name>
    <dbReference type="NCBI Taxonomy" id="412133"/>
    <lineage>
        <taxon>Eukaryota</taxon>
        <taxon>Metamonada</taxon>
        <taxon>Parabasalia</taxon>
        <taxon>Trichomonadida</taxon>
        <taxon>Trichomonadidae</taxon>
        <taxon>Trichomonas</taxon>
    </lineage>
</organism>
<evidence type="ECO:0000313" key="4">
    <source>
        <dbReference type="Proteomes" id="UP000001542"/>
    </source>
</evidence>
<dbReference type="PROSITE" id="PS50297">
    <property type="entry name" value="ANK_REP_REGION"/>
    <property type="match status" value="7"/>
</dbReference>
<dbReference type="RefSeq" id="XP_001584026.1">
    <property type="nucleotide sequence ID" value="XM_001583976.1"/>
</dbReference>
<dbReference type="KEGG" id="tva:5468599"/>
<gene>
    <name evidence="3" type="ORF">TVAG_182760</name>
</gene>
<sequence>MSHQVIVPSKYSELRNIHKNYIDSYIALYQLKTTNEKELNSIYNMIKTNLIDSNKYLPQNIIKDILNIILYNNRYTKSYLSLVKQICDDYHITEVMHISKLANKLFYIEYGIKLDKADDLGEIKLENIDIHSENAIYKAIMNNDVERFIYLTEKEEFDQVKNLKSSLYTFLHEGYSMLELCCYHGAVDCFKILRTKFYSEITQKCLQFSFLGGNPEIMSECLKYQKPDRECMKYAIISHKIDFVTFLMYEYNIEIDLLFCGIHKNLDAFLVYFDQTNDVNKCFVYSPMFSIPSLCEYFFSLGANINARNQSEKTSLHIAASYNNTEIIEFLLSHGANIDAFNYDGKTALQIAAFRANKESIELLISHGANINSKSGYGGTALLDAAFYDCKEIIELLLSHGANINEKDHDDQTALHIATKYNCKETIEVLLSYGANVNEEDMWVTTALHLSIINENKEIAELLLTHGADVNAKDQDGETALHKATYKNNKEIVELLLSHGANINEKDFDKETALDIASKHKYKEVAEVLLSHGANFNEK</sequence>
<dbReference type="InParanoid" id="A2D914"/>
<reference evidence="3" key="1">
    <citation type="submission" date="2006-10" db="EMBL/GenBank/DDBJ databases">
        <authorList>
            <person name="Amadeo P."/>
            <person name="Zhao Q."/>
            <person name="Wortman J."/>
            <person name="Fraser-Liggett C."/>
            <person name="Carlton J."/>
        </authorList>
    </citation>
    <scope>NUCLEOTIDE SEQUENCE</scope>
    <source>
        <strain evidence="3">G3</strain>
    </source>
</reference>
<feature type="repeat" description="ANK" evidence="1">
    <location>
        <begin position="509"/>
        <end position="539"/>
    </location>
</feature>
<accession>A2D914</accession>
<dbReference type="VEuPathDB" id="TrichDB:TVAGG3_0529340"/>
<reference evidence="3" key="2">
    <citation type="journal article" date="2007" name="Science">
        <title>Draft genome sequence of the sexually transmitted pathogen Trichomonas vaginalis.</title>
        <authorList>
            <person name="Carlton J.M."/>
            <person name="Hirt R.P."/>
            <person name="Silva J.C."/>
            <person name="Delcher A.L."/>
            <person name="Schatz M."/>
            <person name="Zhao Q."/>
            <person name="Wortman J.R."/>
            <person name="Bidwell S.L."/>
            <person name="Alsmark U.C.M."/>
            <person name="Besteiro S."/>
            <person name="Sicheritz-Ponten T."/>
            <person name="Noel C.J."/>
            <person name="Dacks J.B."/>
            <person name="Foster P.G."/>
            <person name="Simillion C."/>
            <person name="Van de Peer Y."/>
            <person name="Miranda-Saavedra D."/>
            <person name="Barton G.J."/>
            <person name="Westrop G.D."/>
            <person name="Mueller S."/>
            <person name="Dessi D."/>
            <person name="Fiori P.L."/>
            <person name="Ren Q."/>
            <person name="Paulsen I."/>
            <person name="Zhang H."/>
            <person name="Bastida-Corcuera F.D."/>
            <person name="Simoes-Barbosa A."/>
            <person name="Brown M.T."/>
            <person name="Hayes R.D."/>
            <person name="Mukherjee M."/>
            <person name="Okumura C.Y."/>
            <person name="Schneider R."/>
            <person name="Smith A.J."/>
            <person name="Vanacova S."/>
            <person name="Villalvazo M."/>
            <person name="Haas B.J."/>
            <person name="Pertea M."/>
            <person name="Feldblyum T.V."/>
            <person name="Utterback T.R."/>
            <person name="Shu C.L."/>
            <person name="Osoegawa K."/>
            <person name="de Jong P.J."/>
            <person name="Hrdy I."/>
            <person name="Horvathova L."/>
            <person name="Zubacova Z."/>
            <person name="Dolezal P."/>
            <person name="Malik S.B."/>
            <person name="Logsdon J.M. Jr."/>
            <person name="Henze K."/>
            <person name="Gupta A."/>
            <person name="Wang C.C."/>
            <person name="Dunne R.L."/>
            <person name="Upcroft J.A."/>
            <person name="Upcroft P."/>
            <person name="White O."/>
            <person name="Salzberg S.L."/>
            <person name="Tang P."/>
            <person name="Chiu C.-H."/>
            <person name="Lee Y.-S."/>
            <person name="Embley T.M."/>
            <person name="Coombs G.H."/>
            <person name="Mottram J.C."/>
            <person name="Tachezy J."/>
            <person name="Fraser-Liggett C.M."/>
            <person name="Johnson P.J."/>
        </authorList>
    </citation>
    <scope>NUCLEOTIDE SEQUENCE [LARGE SCALE GENOMIC DNA]</scope>
    <source>
        <strain evidence="3">G3</strain>
    </source>
</reference>
<dbReference type="InterPro" id="IPR002110">
    <property type="entry name" value="Ankyrin_rpt"/>
</dbReference>
<evidence type="ECO:0000256" key="1">
    <source>
        <dbReference type="PROSITE-ProRule" id="PRU00023"/>
    </source>
</evidence>
<feature type="domain" description="DUF3447" evidence="2">
    <location>
        <begin position="197"/>
        <end position="272"/>
    </location>
</feature>
<evidence type="ECO:0000313" key="3">
    <source>
        <dbReference type="EMBL" id="EAY23040.1"/>
    </source>
</evidence>
<feature type="repeat" description="ANK" evidence="1">
    <location>
        <begin position="311"/>
        <end position="343"/>
    </location>
</feature>
<feature type="repeat" description="ANK" evidence="1">
    <location>
        <begin position="344"/>
        <end position="376"/>
    </location>
</feature>
<dbReference type="VEuPathDB" id="TrichDB:TVAG_182760"/>
<evidence type="ECO:0000259" key="2">
    <source>
        <dbReference type="Pfam" id="PF11929"/>
    </source>
</evidence>
<dbReference type="PANTHER" id="PTHR24182">
    <property type="entry name" value="ANKYRIN REPEAT AND SOCS BOX CONTAINING 4"/>
    <property type="match status" value="1"/>
</dbReference>
<keyword evidence="1" id="KW-0040">ANK repeat</keyword>
<dbReference type="Pfam" id="PF12796">
    <property type="entry name" value="Ank_2"/>
    <property type="match status" value="3"/>
</dbReference>
<dbReference type="AlphaFoldDB" id="A2D914"/>
<dbReference type="InterPro" id="IPR020683">
    <property type="entry name" value="DUF3447"/>
</dbReference>
<dbReference type="Pfam" id="PF11929">
    <property type="entry name" value="DUF3447"/>
    <property type="match status" value="1"/>
</dbReference>
<dbReference type="Gene3D" id="1.25.40.20">
    <property type="entry name" value="Ankyrin repeat-containing domain"/>
    <property type="match status" value="2"/>
</dbReference>
<dbReference type="EMBL" id="DS113180">
    <property type="protein sequence ID" value="EAY23040.1"/>
    <property type="molecule type" value="Genomic_DNA"/>
</dbReference>
<dbReference type="InterPro" id="IPR036770">
    <property type="entry name" value="Ankyrin_rpt-contain_sf"/>
</dbReference>
<dbReference type="PROSITE" id="PS50088">
    <property type="entry name" value="ANK_REPEAT"/>
    <property type="match status" value="7"/>
</dbReference>
<feature type="repeat" description="ANK" evidence="1">
    <location>
        <begin position="377"/>
        <end position="409"/>
    </location>
</feature>
<dbReference type="Proteomes" id="UP000001542">
    <property type="component" value="Unassembled WGS sequence"/>
</dbReference>
<dbReference type="SUPFAM" id="SSF48403">
    <property type="entry name" value="Ankyrin repeat"/>
    <property type="match status" value="1"/>
</dbReference>
<dbReference type="SMART" id="SM00248">
    <property type="entry name" value="ANK"/>
    <property type="match status" value="9"/>
</dbReference>
<dbReference type="STRING" id="5722.A2D914"/>
<keyword evidence="4" id="KW-1185">Reference proteome</keyword>
<dbReference type="eggNOG" id="KOG4177">
    <property type="taxonomic scope" value="Eukaryota"/>
</dbReference>
<name>A2D914_TRIV3</name>